<comment type="subcellular location">
    <subcellularLocation>
        <location evidence="1 7">Cell outer membrane</location>
        <topology evidence="1 7">Multi-pass membrane protein</topology>
    </subcellularLocation>
</comment>
<comment type="similarity">
    <text evidence="7">Belongs to the TonB-dependent receptor family.</text>
</comment>
<name>A0AAJ3NEB4_9FLAO</name>
<evidence type="ECO:0000256" key="4">
    <source>
        <dbReference type="ARBA" id="ARBA00022692"/>
    </source>
</evidence>
<keyword evidence="5 7" id="KW-0472">Membrane</keyword>
<evidence type="ECO:0000313" key="11">
    <source>
        <dbReference type="Proteomes" id="UP000190816"/>
    </source>
</evidence>
<feature type="chain" id="PRO_5042519713" evidence="8">
    <location>
        <begin position="23"/>
        <end position="1004"/>
    </location>
</feature>
<dbReference type="NCBIfam" id="TIGR04056">
    <property type="entry name" value="OMP_RagA_SusC"/>
    <property type="match status" value="1"/>
</dbReference>
<feature type="signal peptide" evidence="8">
    <location>
        <begin position="1"/>
        <end position="22"/>
    </location>
</feature>
<keyword evidence="8" id="KW-0732">Signal</keyword>
<evidence type="ECO:0000256" key="1">
    <source>
        <dbReference type="ARBA" id="ARBA00004571"/>
    </source>
</evidence>
<dbReference type="Proteomes" id="UP000190816">
    <property type="component" value="Unassembled WGS sequence"/>
</dbReference>
<sequence length="1004" mass="110918">MIVKLRVLSIGVLFFIGQSAIAQQQAKKDTASTQEIDEVVVVGYSKVSRSSFVGTASKVDMSSVDNKSVSTVSQALAGEVAGVRVINPSGQPGREATIRIRGFGSVNGSRDPLYVVDGAPYSGNVSAINPDDIESMVVLKDATATAVYGARGANGVVVLNTKRGRGQSYVQIESRVGVNTSLLPRYKVIKSPEDYIGLSWEALYNQGYFNGNTDPVSYANSRLFSGGGINAYYNMWNATAAQLIDPVTKRVRPEVTRRYTPENWEKEAFSPGFRTENNFSIGGGDAKTKYYTNLGYLKDEGYSINSQYERYTGRLNVSHQAKPWLKGEFNLGYAYSKTKNGGQSSDSGSIFWFVDNIPSIYPLYLRDTKGNLVPDPYYGGNIFDYGANGRGFGALTNSIGDATISKMGNIKHEINANFFLEAKITDFLRFETRLSGQYYNDSRDVLNSPFYGSSASQGGRISKSKQEMLSYTFLQLLRFNKKWGNHGVEAFAAHEANSYKWQYLSVARTGLITPDIPEFNNATTQQKGESYTNDYGLESYFGQASYDYDNKYLASFTIRRDGSSRFLKNKWGTFASAGIGWVISRENFLNKNSYIPYLKLRLSYGTNGDQAGVGYYPGYNVYDPGNMMGSIAAVFNRNGYPDLTWESANQSQVGLDYSLFKTRLVEGTIDIYRKTTKNLIFDSRLAPSTGNAIEKVNDGQLVNQGIEFNLIGHILKKKGFYLDLSINGALERNKLTKMPIDRAMGLPKVIDLAASGYGRVEGRSIYDYYMRDWAGVNPDTGAAKWFVNYVDANNNGKFDAGEQISSLYEYTQSNPNTRISEGTTEVYSQATQRFVGKSAIPDISGAANLSVGYKGFSLNVQMLYSFGGYAYDGAYAGLMANGQVGGNNWSTDIFNRWQKPGDVTDVPRLTSNRTGDTNYTSMSTRFLTKKNYFLLNNVTLGYNVPKEILEGLGLNALQLTLSGDNLWLASKRRGFNPSTSETGGSSMYTYSPLSTFTFGVKVNF</sequence>
<evidence type="ECO:0000256" key="2">
    <source>
        <dbReference type="ARBA" id="ARBA00022448"/>
    </source>
</evidence>
<evidence type="ECO:0000256" key="6">
    <source>
        <dbReference type="ARBA" id="ARBA00023237"/>
    </source>
</evidence>
<dbReference type="InterPro" id="IPR023997">
    <property type="entry name" value="TonB-dep_OMP_SusC/RagA_CS"/>
</dbReference>
<evidence type="ECO:0000256" key="8">
    <source>
        <dbReference type="SAM" id="SignalP"/>
    </source>
</evidence>
<dbReference type="NCBIfam" id="TIGR04057">
    <property type="entry name" value="SusC_RagA_signa"/>
    <property type="match status" value="1"/>
</dbReference>
<dbReference type="Gene3D" id="2.170.130.10">
    <property type="entry name" value="TonB-dependent receptor, plug domain"/>
    <property type="match status" value="1"/>
</dbReference>
<proteinExistence type="inferred from homology"/>
<reference evidence="10 11" key="1">
    <citation type="submission" date="2016-06" db="EMBL/GenBank/DDBJ databases">
        <authorList>
            <person name="Nicholson A.C."/>
        </authorList>
    </citation>
    <scope>NUCLEOTIDE SEQUENCE [LARGE SCALE GENOMIC DNA]</scope>
    <source>
        <strain evidence="10 11">G4123</strain>
    </source>
</reference>
<keyword evidence="3 7" id="KW-1134">Transmembrane beta strand</keyword>
<dbReference type="InterPro" id="IPR023996">
    <property type="entry name" value="TonB-dep_OMP_SusC/RagA"/>
</dbReference>
<dbReference type="SUPFAM" id="SSF56935">
    <property type="entry name" value="Porins"/>
    <property type="match status" value="1"/>
</dbReference>
<organism evidence="10 11">
    <name type="scientific">Elizabethkingia ursingii</name>
    <dbReference type="NCBI Taxonomy" id="1756150"/>
    <lineage>
        <taxon>Bacteria</taxon>
        <taxon>Pseudomonadati</taxon>
        <taxon>Bacteroidota</taxon>
        <taxon>Flavobacteriia</taxon>
        <taxon>Flavobacteriales</taxon>
        <taxon>Weeksellaceae</taxon>
        <taxon>Elizabethkingia</taxon>
    </lineage>
</organism>
<dbReference type="InterPro" id="IPR037066">
    <property type="entry name" value="Plug_dom_sf"/>
</dbReference>
<dbReference type="Gene3D" id="2.40.170.20">
    <property type="entry name" value="TonB-dependent receptor, beta-barrel domain"/>
    <property type="match status" value="1"/>
</dbReference>
<dbReference type="InterPro" id="IPR039426">
    <property type="entry name" value="TonB-dep_rcpt-like"/>
</dbReference>
<gene>
    <name evidence="10" type="ORF">BAY32_03365</name>
</gene>
<dbReference type="Pfam" id="PF07715">
    <property type="entry name" value="Plug"/>
    <property type="match status" value="1"/>
</dbReference>
<protein>
    <submittedName>
        <fullName evidence="10">SusC/RagA family TonB-linked outer membrane protein</fullName>
    </submittedName>
</protein>
<dbReference type="AlphaFoldDB" id="A0AAJ3NEB4"/>
<evidence type="ECO:0000256" key="5">
    <source>
        <dbReference type="ARBA" id="ARBA00023136"/>
    </source>
</evidence>
<keyword evidence="2 7" id="KW-0813">Transport</keyword>
<dbReference type="RefSeq" id="WP_078402987.1">
    <property type="nucleotide sequence ID" value="NZ_CP016377.1"/>
</dbReference>
<dbReference type="KEGG" id="ego:BBD34_07950"/>
<keyword evidence="4 7" id="KW-0812">Transmembrane</keyword>
<dbReference type="GO" id="GO:0009279">
    <property type="term" value="C:cell outer membrane"/>
    <property type="evidence" value="ECO:0007669"/>
    <property type="project" value="UniProtKB-SubCell"/>
</dbReference>
<dbReference type="EMBL" id="MAIC01000012">
    <property type="protein sequence ID" value="OPB77956.1"/>
    <property type="molecule type" value="Genomic_DNA"/>
</dbReference>
<evidence type="ECO:0000256" key="7">
    <source>
        <dbReference type="PROSITE-ProRule" id="PRU01360"/>
    </source>
</evidence>
<dbReference type="PROSITE" id="PS52016">
    <property type="entry name" value="TONB_DEPENDENT_REC_3"/>
    <property type="match status" value="1"/>
</dbReference>
<dbReference type="InterPro" id="IPR036942">
    <property type="entry name" value="Beta-barrel_TonB_sf"/>
</dbReference>
<dbReference type="InterPro" id="IPR012910">
    <property type="entry name" value="Plug_dom"/>
</dbReference>
<keyword evidence="6 7" id="KW-0998">Cell outer membrane</keyword>
<evidence type="ECO:0000313" key="10">
    <source>
        <dbReference type="EMBL" id="OPB77956.1"/>
    </source>
</evidence>
<evidence type="ECO:0000256" key="3">
    <source>
        <dbReference type="ARBA" id="ARBA00022452"/>
    </source>
</evidence>
<feature type="domain" description="TonB-dependent receptor plug" evidence="9">
    <location>
        <begin position="54"/>
        <end position="156"/>
    </location>
</feature>
<accession>A0AAJ3NEB4</accession>
<evidence type="ECO:0000259" key="9">
    <source>
        <dbReference type="Pfam" id="PF07715"/>
    </source>
</evidence>
<comment type="caution">
    <text evidence="10">The sequence shown here is derived from an EMBL/GenBank/DDBJ whole genome shotgun (WGS) entry which is preliminary data.</text>
</comment>